<evidence type="ECO:0000313" key="1">
    <source>
        <dbReference type="EMBL" id="MBP2017861.1"/>
    </source>
</evidence>
<dbReference type="EMBL" id="JAGGLG010000057">
    <property type="protein sequence ID" value="MBP2020199.1"/>
    <property type="molecule type" value="Genomic_DNA"/>
</dbReference>
<comment type="caution">
    <text evidence="2">The sequence shown here is derived from an EMBL/GenBank/DDBJ whole genome shotgun (WGS) entry which is preliminary data.</text>
</comment>
<organism evidence="2 3">
    <name type="scientific">Symbiobacterium terraclitae</name>
    <dbReference type="NCBI Taxonomy" id="557451"/>
    <lineage>
        <taxon>Bacteria</taxon>
        <taxon>Bacillati</taxon>
        <taxon>Bacillota</taxon>
        <taxon>Clostridia</taxon>
        <taxon>Eubacteriales</taxon>
        <taxon>Symbiobacteriaceae</taxon>
        <taxon>Symbiobacterium</taxon>
    </lineage>
</organism>
<evidence type="ECO:0000313" key="3">
    <source>
        <dbReference type="Proteomes" id="UP001519289"/>
    </source>
</evidence>
<name>A0ABS4JXE0_9FIRM</name>
<dbReference type="EMBL" id="JAGGLG010000007">
    <property type="protein sequence ID" value="MBP2017861.1"/>
    <property type="molecule type" value="Genomic_DNA"/>
</dbReference>
<accession>A0ABS4JXE0</accession>
<keyword evidence="3" id="KW-1185">Reference proteome</keyword>
<proteinExistence type="predicted"/>
<reference evidence="2 3" key="1">
    <citation type="submission" date="2021-03" db="EMBL/GenBank/DDBJ databases">
        <title>Genomic Encyclopedia of Type Strains, Phase IV (KMG-IV): sequencing the most valuable type-strain genomes for metagenomic binning, comparative biology and taxonomic classification.</title>
        <authorList>
            <person name="Goeker M."/>
        </authorList>
    </citation>
    <scope>NUCLEOTIDE SEQUENCE [LARGE SCALE GENOMIC DNA]</scope>
    <source>
        <strain evidence="2 3">DSM 27138</strain>
    </source>
</reference>
<sequence>MSLPLDTPNEFQGLSATSVSFSVSAEQVRNNP</sequence>
<evidence type="ECO:0000313" key="2">
    <source>
        <dbReference type="EMBL" id="MBP2020199.1"/>
    </source>
</evidence>
<gene>
    <name evidence="1" type="ORF">J2Z79_001246</name>
    <name evidence="2" type="ORF">J2Z79_003655</name>
</gene>
<protein>
    <submittedName>
        <fullName evidence="2">Uncharacterized protein</fullName>
    </submittedName>
</protein>
<dbReference type="Proteomes" id="UP001519289">
    <property type="component" value="Unassembled WGS sequence"/>
</dbReference>